<dbReference type="Proteomes" id="UP000193467">
    <property type="component" value="Unassembled WGS sequence"/>
</dbReference>
<dbReference type="PANTHER" id="PTHR37471">
    <property type="entry name" value="UNNAMED PRODUCT"/>
    <property type="match status" value="1"/>
</dbReference>
<keyword evidence="1" id="KW-0472">Membrane</keyword>
<sequence>MFTDRLATRIALRLSIFALDAIPFVAALWTLLALLLHPVPPAIIFFGSLPLEAIDKVFAYDWHFGLVTSWAAVETIWWILHSVGRGLVAHGWWDLRSPKEEIGSEERWRLWVKMCESAEDPFDWLGGFFLVPGARRAPRGAVDPNITRVQLKDIGRTNVEEYVAHFMFGKKLKSIAPKSTEKAELHAMILLLEAAFQRTRPGFRFPLGRSRHRVFLLNDEPLRTAHHPLLFYSAIWICSGLSNSALYLAGFRYYGPRSSWPFPLFLLRGSRRALERVQDSLEASRMGDSKLADSVGYWYWPGSKAAQEDSKTPFIFLHGISGTYGPTPFILLLCWATGRPCFVPELPYVSMRLSPPSAIRTRIELVAAARRMLWRHGFGVTFEENDDDDEDWRRGRAVVVGHSLGAGPVGWLLRDAPDIVAGTVLIDPMSLLLFSADSPRNFFRTKCRTAGEIFFRYFAMERGINHFLARHMRWSDSVLFGPAPVAPLPTSVINALVPRKAREPLDPAFDKPNYAQFVAPSPSGPFPVTKIFLSKDDCILPIPKITTYLLKSGFTDEALTIMPGEHAGCLLSRYWAKEVAKAIDEVADAGEKLLWED</sequence>
<dbReference type="Gene3D" id="3.40.50.1820">
    <property type="entry name" value="alpha/beta hydrolase"/>
    <property type="match status" value="1"/>
</dbReference>
<dbReference type="InParanoid" id="A0A1Y2ECJ0"/>
<proteinExistence type="predicted"/>
<evidence type="ECO:0000259" key="2">
    <source>
        <dbReference type="Pfam" id="PF12697"/>
    </source>
</evidence>
<name>A0A1Y2ECJ0_9BASI</name>
<dbReference type="Pfam" id="PF12697">
    <property type="entry name" value="Abhydrolase_6"/>
    <property type="match status" value="1"/>
</dbReference>
<evidence type="ECO:0000313" key="4">
    <source>
        <dbReference type="Proteomes" id="UP000193467"/>
    </source>
</evidence>
<organism evidence="3 4">
    <name type="scientific">Leucosporidium creatinivorum</name>
    <dbReference type="NCBI Taxonomy" id="106004"/>
    <lineage>
        <taxon>Eukaryota</taxon>
        <taxon>Fungi</taxon>
        <taxon>Dikarya</taxon>
        <taxon>Basidiomycota</taxon>
        <taxon>Pucciniomycotina</taxon>
        <taxon>Microbotryomycetes</taxon>
        <taxon>Leucosporidiales</taxon>
        <taxon>Leucosporidium</taxon>
    </lineage>
</organism>
<comment type="caution">
    <text evidence="3">The sequence shown here is derived from an EMBL/GenBank/DDBJ whole genome shotgun (WGS) entry which is preliminary data.</text>
</comment>
<dbReference type="InterPro" id="IPR000073">
    <property type="entry name" value="AB_hydrolase_1"/>
</dbReference>
<feature type="domain" description="AB hydrolase-1" evidence="2">
    <location>
        <begin position="315"/>
        <end position="541"/>
    </location>
</feature>
<accession>A0A1Y2ECJ0</accession>
<keyword evidence="4" id="KW-1185">Reference proteome</keyword>
<feature type="transmembrane region" description="Helical" evidence="1">
    <location>
        <begin position="12"/>
        <end position="37"/>
    </location>
</feature>
<dbReference type="PANTHER" id="PTHR37471:SF1">
    <property type="entry name" value="AB HYDROLASE-1 DOMAIN-CONTAINING PROTEIN"/>
    <property type="match status" value="1"/>
</dbReference>
<protein>
    <recommendedName>
        <fullName evidence="2">AB hydrolase-1 domain-containing protein</fullName>
    </recommendedName>
</protein>
<dbReference type="EMBL" id="MCGR01000057">
    <property type="protein sequence ID" value="ORY69290.1"/>
    <property type="molecule type" value="Genomic_DNA"/>
</dbReference>
<evidence type="ECO:0000256" key="1">
    <source>
        <dbReference type="SAM" id="Phobius"/>
    </source>
</evidence>
<keyword evidence="1" id="KW-1133">Transmembrane helix</keyword>
<dbReference type="SUPFAM" id="SSF53474">
    <property type="entry name" value="alpha/beta-Hydrolases"/>
    <property type="match status" value="1"/>
</dbReference>
<dbReference type="STRING" id="106004.A0A1Y2ECJ0"/>
<gene>
    <name evidence="3" type="ORF">BCR35DRAFT_282523</name>
</gene>
<reference evidence="3 4" key="1">
    <citation type="submission" date="2016-07" db="EMBL/GenBank/DDBJ databases">
        <title>Pervasive Adenine N6-methylation of Active Genes in Fungi.</title>
        <authorList>
            <consortium name="DOE Joint Genome Institute"/>
            <person name="Mondo S.J."/>
            <person name="Dannebaum R.O."/>
            <person name="Kuo R.C."/>
            <person name="Labutti K."/>
            <person name="Haridas S."/>
            <person name="Kuo A."/>
            <person name="Salamov A."/>
            <person name="Ahrendt S.R."/>
            <person name="Lipzen A."/>
            <person name="Sullivan W."/>
            <person name="Andreopoulos W.B."/>
            <person name="Clum A."/>
            <person name="Lindquist E."/>
            <person name="Daum C."/>
            <person name="Ramamoorthy G.K."/>
            <person name="Gryganskyi A."/>
            <person name="Culley D."/>
            <person name="Magnuson J.K."/>
            <person name="James T.Y."/>
            <person name="O'Malley M.A."/>
            <person name="Stajich J.E."/>
            <person name="Spatafora J.W."/>
            <person name="Visel A."/>
            <person name="Grigoriev I.V."/>
        </authorList>
    </citation>
    <scope>NUCLEOTIDE SEQUENCE [LARGE SCALE GENOMIC DNA]</scope>
    <source>
        <strain evidence="3 4">62-1032</strain>
    </source>
</reference>
<evidence type="ECO:0000313" key="3">
    <source>
        <dbReference type="EMBL" id="ORY69290.1"/>
    </source>
</evidence>
<dbReference type="InterPro" id="IPR029058">
    <property type="entry name" value="AB_hydrolase_fold"/>
</dbReference>
<dbReference type="AlphaFoldDB" id="A0A1Y2ECJ0"/>
<keyword evidence="1" id="KW-0812">Transmembrane</keyword>
<dbReference type="OrthoDB" id="6431331at2759"/>